<dbReference type="InterPro" id="IPR007109">
    <property type="entry name" value="Brix"/>
</dbReference>
<feature type="compositionally biased region" description="Basic and acidic residues" evidence="16">
    <location>
        <begin position="502"/>
        <end position="513"/>
    </location>
</feature>
<dbReference type="PROSITE" id="PS50011">
    <property type="entry name" value="PROTEIN_KINASE_DOM"/>
    <property type="match status" value="1"/>
</dbReference>
<dbReference type="SUPFAM" id="SSF52540">
    <property type="entry name" value="P-loop containing nucleoside triphosphate hydrolases"/>
    <property type="match status" value="1"/>
</dbReference>
<feature type="region of interest" description="Disordered" evidence="16">
    <location>
        <begin position="1086"/>
        <end position="1108"/>
    </location>
</feature>
<evidence type="ECO:0000256" key="2">
    <source>
        <dbReference type="ARBA" id="ARBA00008171"/>
    </source>
</evidence>
<dbReference type="PROSITE" id="PS00108">
    <property type="entry name" value="PROTEIN_KINASE_ST"/>
    <property type="match status" value="1"/>
</dbReference>
<name>A0A2U9BS68_SCOMX</name>
<evidence type="ECO:0000256" key="6">
    <source>
        <dbReference type="ARBA" id="ARBA00022553"/>
    </source>
</evidence>
<evidence type="ECO:0000256" key="10">
    <source>
        <dbReference type="ARBA" id="ARBA00022777"/>
    </source>
</evidence>
<dbReference type="PROSITE" id="PS50833">
    <property type="entry name" value="BRIX"/>
    <property type="match status" value="1"/>
</dbReference>
<feature type="domain" description="Brix" evidence="19">
    <location>
        <begin position="755"/>
        <end position="987"/>
    </location>
</feature>
<dbReference type="SUPFAM" id="SSF57889">
    <property type="entry name" value="Cysteine-rich domain"/>
    <property type="match status" value="1"/>
</dbReference>
<feature type="domain" description="Protein kinase" evidence="17">
    <location>
        <begin position="1204"/>
        <end position="1468"/>
    </location>
</feature>
<dbReference type="FunFam" id="3.30.200.20:FF:000024">
    <property type="entry name" value="B-Raf proto-oncogene serine/threonine-protein kinase"/>
    <property type="match status" value="1"/>
</dbReference>
<dbReference type="InterPro" id="IPR027417">
    <property type="entry name" value="P-loop_NTPase"/>
</dbReference>
<dbReference type="EC" id="2.7.11.1" evidence="4"/>
<dbReference type="SUPFAM" id="SSF52954">
    <property type="entry name" value="Class II aaRS ABD-related"/>
    <property type="match status" value="1"/>
</dbReference>
<dbReference type="SMART" id="SM00879">
    <property type="entry name" value="Brix"/>
    <property type="match status" value="1"/>
</dbReference>
<keyword evidence="8" id="KW-0479">Metal-binding</keyword>
<dbReference type="GO" id="GO:0019843">
    <property type="term" value="F:rRNA binding"/>
    <property type="evidence" value="ECO:0007669"/>
    <property type="project" value="InterPro"/>
</dbReference>
<dbReference type="InterPro" id="IPR008271">
    <property type="entry name" value="Ser/Thr_kinase_AS"/>
</dbReference>
<dbReference type="InterPro" id="IPR002219">
    <property type="entry name" value="PKC_DAG/PE"/>
</dbReference>
<dbReference type="SUPFAM" id="SSF54236">
    <property type="entry name" value="Ubiquitin-like"/>
    <property type="match status" value="1"/>
</dbReference>
<keyword evidence="9 15" id="KW-0547">Nucleotide-binding</keyword>
<comment type="subunit">
    <text evidence="14">Part of the small subunit (SSU) processome, composed of more than 70 proteins and the RNA chaperone small nucleolar RNA (snoRNA) U3. Component of a heterotrimeric complex containing IMP3, IMP4 and MPHOSPH10. Interacts with MPHOSPH10.</text>
</comment>
<comment type="subcellular location">
    <subcellularLocation>
        <location evidence="1">Nucleus</location>
        <location evidence="1">Nucleolus</location>
    </subcellularLocation>
</comment>
<dbReference type="GO" id="GO:0006364">
    <property type="term" value="P:rRNA processing"/>
    <property type="evidence" value="ECO:0007669"/>
    <property type="project" value="InterPro"/>
</dbReference>
<keyword evidence="12 15" id="KW-0067">ATP-binding</keyword>
<dbReference type="InterPro" id="IPR001806">
    <property type="entry name" value="Small_GTPase"/>
</dbReference>
<dbReference type="InterPro" id="IPR011009">
    <property type="entry name" value="Kinase-like_dom_sf"/>
</dbReference>
<comment type="similarity">
    <text evidence="3">Belongs to the protein kinase superfamily. TKL Ser/Thr protein kinase family. RAF subfamily.</text>
</comment>
<protein>
    <recommendedName>
        <fullName evidence="4">non-specific serine/threonine protein kinase</fullName>
        <ecNumber evidence="4">2.7.11.1</ecNumber>
    </recommendedName>
</protein>
<dbReference type="SMART" id="SM00175">
    <property type="entry name" value="RAB"/>
    <property type="match status" value="1"/>
</dbReference>
<keyword evidence="22" id="KW-1185">Reference proteome</keyword>
<dbReference type="GO" id="GO:0042274">
    <property type="term" value="P:ribosomal small subunit biogenesis"/>
    <property type="evidence" value="ECO:0007669"/>
    <property type="project" value="UniProtKB-ARBA"/>
</dbReference>
<feature type="compositionally biased region" description="Low complexity" evidence="16">
    <location>
        <begin position="320"/>
        <end position="332"/>
    </location>
</feature>
<feature type="compositionally biased region" description="Low complexity" evidence="16">
    <location>
        <begin position="339"/>
        <end position="348"/>
    </location>
</feature>
<dbReference type="PROSITE" id="PS50081">
    <property type="entry name" value="ZF_DAG_PE_2"/>
    <property type="match status" value="1"/>
</dbReference>
<evidence type="ECO:0000256" key="9">
    <source>
        <dbReference type="ARBA" id="ARBA00022741"/>
    </source>
</evidence>
<dbReference type="SUPFAM" id="SSF56112">
    <property type="entry name" value="Protein kinase-like (PK-like)"/>
    <property type="match status" value="1"/>
</dbReference>
<reference evidence="21 22" key="1">
    <citation type="submission" date="2017-12" db="EMBL/GenBank/DDBJ databases">
        <title>Integrating genomic resources of turbot (Scophthalmus maximus) in depth evaluation of genetic and physical mapping variation across individuals.</title>
        <authorList>
            <person name="Martinez P."/>
        </authorList>
    </citation>
    <scope>NUCLEOTIDE SEQUENCE [LARGE SCALE GENOMIC DNA]</scope>
</reference>
<evidence type="ECO:0000256" key="4">
    <source>
        <dbReference type="ARBA" id="ARBA00012513"/>
    </source>
</evidence>
<feature type="binding site" evidence="15">
    <location>
        <position position="1230"/>
    </location>
    <ligand>
        <name>ATP</name>
        <dbReference type="ChEBI" id="CHEBI:30616"/>
    </ligand>
</feature>
<dbReference type="GO" id="GO:0005654">
    <property type="term" value="C:nucleoplasm"/>
    <property type="evidence" value="ECO:0007669"/>
    <property type="project" value="UniProtKB-ARBA"/>
</dbReference>
<dbReference type="FunFam" id="3.10.20.90:FF:000015">
    <property type="entry name" value="B-Raf proto-oncogene serine/threonine-protein kinase"/>
    <property type="match status" value="1"/>
</dbReference>
<evidence type="ECO:0000259" key="18">
    <source>
        <dbReference type="PROSITE" id="PS50081"/>
    </source>
</evidence>
<dbReference type="SMART" id="SM00455">
    <property type="entry name" value="RBD"/>
    <property type="match status" value="1"/>
</dbReference>
<feature type="region of interest" description="Disordered" evidence="16">
    <location>
        <begin position="651"/>
        <end position="670"/>
    </location>
</feature>
<feature type="compositionally biased region" description="Basic and acidic residues" evidence="16">
    <location>
        <begin position="654"/>
        <end position="670"/>
    </location>
</feature>
<dbReference type="InterPro" id="IPR000719">
    <property type="entry name" value="Prot_kinase_dom"/>
</dbReference>
<dbReference type="PANTHER" id="PTHR14932">
    <property type="entry name" value="RAS GTPASE-RELATED"/>
    <property type="match status" value="1"/>
</dbReference>
<evidence type="ECO:0000256" key="3">
    <source>
        <dbReference type="ARBA" id="ARBA00010507"/>
    </source>
</evidence>
<dbReference type="PROSITE" id="PS51419">
    <property type="entry name" value="RAB"/>
    <property type="match status" value="1"/>
</dbReference>
<keyword evidence="6" id="KW-0597">Phosphoprotein</keyword>
<dbReference type="Pfam" id="PF07714">
    <property type="entry name" value="PK_Tyr_Ser-Thr"/>
    <property type="match status" value="1"/>
</dbReference>
<organism evidence="21 22">
    <name type="scientific">Scophthalmus maximus</name>
    <name type="common">Turbot</name>
    <name type="synonym">Psetta maxima</name>
    <dbReference type="NCBI Taxonomy" id="52904"/>
    <lineage>
        <taxon>Eukaryota</taxon>
        <taxon>Metazoa</taxon>
        <taxon>Chordata</taxon>
        <taxon>Craniata</taxon>
        <taxon>Vertebrata</taxon>
        <taxon>Euteleostomi</taxon>
        <taxon>Actinopterygii</taxon>
        <taxon>Neopterygii</taxon>
        <taxon>Teleostei</taxon>
        <taxon>Neoteleostei</taxon>
        <taxon>Acanthomorphata</taxon>
        <taxon>Carangaria</taxon>
        <taxon>Pleuronectiformes</taxon>
        <taxon>Pleuronectoidei</taxon>
        <taxon>Scophthalmidae</taxon>
        <taxon>Scophthalmus</taxon>
    </lineage>
</organism>
<dbReference type="GO" id="GO:0007165">
    <property type="term" value="P:signal transduction"/>
    <property type="evidence" value="ECO:0007669"/>
    <property type="project" value="InterPro"/>
</dbReference>
<dbReference type="PROSITE" id="PS00479">
    <property type="entry name" value="ZF_DAG_PE_1"/>
    <property type="match status" value="1"/>
</dbReference>
<dbReference type="FunFam" id="3.30.60.20:FF:000004">
    <property type="entry name" value="B-Raf proto-oncogene serine/threonine-protein kinase"/>
    <property type="match status" value="1"/>
</dbReference>
<dbReference type="GO" id="GO:0003924">
    <property type="term" value="F:GTPase activity"/>
    <property type="evidence" value="ECO:0007669"/>
    <property type="project" value="InterPro"/>
</dbReference>
<dbReference type="InterPro" id="IPR017441">
    <property type="entry name" value="Protein_kinase_ATP_BS"/>
</dbReference>
<dbReference type="Pfam" id="PF04427">
    <property type="entry name" value="Brix"/>
    <property type="match status" value="1"/>
</dbReference>
<dbReference type="Gene3D" id="3.30.200.20">
    <property type="entry name" value="Phosphorylase Kinase, domain 1"/>
    <property type="match status" value="1"/>
</dbReference>
<gene>
    <name evidence="21" type="ORF">SMAX5B_022048</name>
</gene>
<dbReference type="GO" id="GO:0034457">
    <property type="term" value="C:Mpp10 complex"/>
    <property type="evidence" value="ECO:0007669"/>
    <property type="project" value="UniProtKB-ARBA"/>
</dbReference>
<dbReference type="Gene3D" id="3.40.50.300">
    <property type="entry name" value="P-loop containing nucleotide triphosphate hydrolases"/>
    <property type="match status" value="1"/>
</dbReference>
<dbReference type="InterPro" id="IPR046349">
    <property type="entry name" value="C1-like_sf"/>
</dbReference>
<evidence type="ECO:0000256" key="7">
    <source>
        <dbReference type="ARBA" id="ARBA00022679"/>
    </source>
</evidence>
<feature type="compositionally biased region" description="Basic and acidic residues" evidence="16">
    <location>
        <begin position="1168"/>
        <end position="1183"/>
    </location>
</feature>
<dbReference type="FunFam" id="3.40.50.10480:FF:000001">
    <property type="entry name" value="IMP4, U3 small nucleolar ribonucleoprotein"/>
    <property type="match status" value="1"/>
</dbReference>
<keyword evidence="5" id="KW-0723">Serine/threonine-protein kinase</keyword>
<evidence type="ECO:0000256" key="16">
    <source>
        <dbReference type="SAM" id="MobiDB-lite"/>
    </source>
</evidence>
<dbReference type="CDD" id="cd17133">
    <property type="entry name" value="RBD_ARAF"/>
    <property type="match status" value="1"/>
</dbReference>
<feature type="compositionally biased region" description="Low complexity" evidence="16">
    <location>
        <begin position="282"/>
        <end position="312"/>
    </location>
</feature>
<evidence type="ECO:0000313" key="22">
    <source>
        <dbReference type="Proteomes" id="UP000246464"/>
    </source>
</evidence>
<evidence type="ECO:0000313" key="21">
    <source>
        <dbReference type="EMBL" id="AWP07035.1"/>
    </source>
</evidence>
<dbReference type="PROSITE" id="PS00107">
    <property type="entry name" value="PROTEIN_KINASE_ATP"/>
    <property type="match status" value="1"/>
</dbReference>
<dbReference type="Proteomes" id="UP000246464">
    <property type="component" value="Chromosome 9"/>
</dbReference>
<dbReference type="Gene3D" id="3.40.50.10480">
    <property type="entry name" value="Probable brix-domain ribosomal biogenesis protein"/>
    <property type="match status" value="1"/>
</dbReference>
<dbReference type="InterPro" id="IPR003116">
    <property type="entry name" value="RBD_dom"/>
</dbReference>
<dbReference type="Pfam" id="PF00130">
    <property type="entry name" value="C1_1"/>
    <property type="match status" value="1"/>
</dbReference>
<dbReference type="EMBL" id="CP026251">
    <property type="protein sequence ID" value="AWP07035.1"/>
    <property type="molecule type" value="Genomic_DNA"/>
</dbReference>
<feature type="domain" description="RBD" evidence="20">
    <location>
        <begin position="907"/>
        <end position="979"/>
    </location>
</feature>
<keyword evidence="10 21" id="KW-0418">Kinase</keyword>
<comment type="function">
    <text evidence="13">Component of the 60-80S U3 small nucleolar ribonucleoprotein (U3 snoRNP). Required for the early cleavages during pre-18S ribosomal RNA processing. Part of the small subunit (SSU) processome, first precursor of the small eukaryotic ribosomal subunit. During the assembly of the SSU processome in the nucleolus, many ribosome biogenesis factors, an RNA chaperone and ribosomal proteins associate with the nascent pre-rRNA and work in concert to generate RNA folding, modifications, rearrangements and cleavage as well as targeted degradation of pre-ribosomal RNA by the RNA exosome.</text>
</comment>
<sequence length="1502" mass="168059">MFSALKKLVGSEPGQLRDKNIPSGMQSMNQSLQRRFAKGVQYNMKIVIRGDRNTGKSTLWHRLQGKKFVEDYIPTQEIQATSIHWNYKTTDDVVKVEVWDVVDKGKGKRRGDNLKLENEPQESDEVALDAEFLDVYKNCNGVILMFDITKQWTFNYILRELPKVPTHVPVCVLGNHRDMGEHRVILPDDIRDLIAGLNRPMGSSYIHYAESSMKNGFGLKYLHRFFNIPFLQLQRETLLRQLETNQLDMDATLEELCVQQETEDQNYEIFLENLETRSKNYGSPGPANGSSSGSQSPIVPPSGASTGSSSPSTPQPPIPSQLLPQSPSVSMSSPPPPVAAVSLAASPTDELKPSAQSPEHHQSSAASGALPPQKRGFISRWFGSSPATDAPVPASEDPAAPVCPIKVHSVDDFVPDEGLDKSFLEDSLPSKTKVPQPAPAPAVDSDSDGEDRGNPMVSGFQDELDPDDTEPSLPQPKTLPPSKDITLTSDEEQGVPAAHTITQDHDLDSEPELKAPVIHIIKPKVTSKAPEPRGQTTAPIHLTLLPAAEQLARHPRKKRGNTTKAEDSDTDPEAPVAQQMLSFVMDDPDFGSEASDTPDTAKDTFPVRDELLSDLSDDDMQLAKVPEPLKPTVISFKQKDETDLFGLGIQEEAPAAKDSSEEQEDDQRKKDIMLRREVRLRREYLYRKAQEDRLRTIEEKKQKLKGALDENCLLPTEVRNEALQLQKLLEYDDEGAEGVSSHMDDEYKWAGVEDPKIMVTTSRDPSSRLKMFTKEVKLMFPGGQRMNRGNHEIPSLVRACKANNVTDLVIVHETRGQPDGLVVCHLPFGPTAYFTLYNVVMRHDVPDIGTMSEAYPHLILHNFTSQLGKRSKYYIPQLNLPLVMSSTSSSYSSSGETSPEDVPRGGGTIRVYLPNKQRTVVNVRQGQTVYESLDKALKVRGLSQDCCAVFRLLEGRKRLTDWDTDITPLVGEELLVEVLDDIPLTMHNFVRKTFFKLAYCDFCHKFLFNGFRCQTCGYKFHQHCSSKVPTVCVDMDTVSKRCDPNPCTDEYPQILLPENSPSQSNLALTPEPPGTNLLSPTSAFRFPMPGGDGQSLQRHRSTSTPNVHMVSTVGPVGASIIEILKNSAFELSLVVLPWNSAGPEPSPKPSTSPPSSLGSPGRRPPKSPSEHKERKPSSSEDKKKVHRGGYRDSSYYWEVHSREVTIQKRIGAGSFGTVFKGKWHGDVAIKILKVTEPTPEQLQAFKNEMQVLRKTRHVNILLFMGYMTKPNFAIITQWCEGSSLYRHLHVTETKFDTMRRIDVARQTAQGMDYLHAKNIIHRDLKSNNIFLHEGWTVKIGDFGLATVKSRWSGSQQVEQPSGSILWMAPEVIRMQDRNPYTFQSDVYGYGVVLFELMSGTLPYSNINNRDQIIYLVGRGYSSPDLSKLYSTSPKSMKRLIVDCLKFKRDERPLFPQILVAIEQVQDLLPKIERSRSEPSLHRAVHAEDLNPLLFHTTRLMPL</sequence>
<evidence type="ECO:0000259" key="20">
    <source>
        <dbReference type="PROSITE" id="PS50898"/>
    </source>
</evidence>
<feature type="domain" description="Phorbol-ester/DAG-type" evidence="18">
    <location>
        <begin position="986"/>
        <end position="1032"/>
    </location>
</feature>
<dbReference type="Gene3D" id="1.10.510.10">
    <property type="entry name" value="Transferase(Phosphotransferase) domain 1"/>
    <property type="match status" value="1"/>
</dbReference>
<proteinExistence type="inferred from homology"/>
<evidence type="ECO:0000259" key="17">
    <source>
        <dbReference type="PROSITE" id="PS50011"/>
    </source>
</evidence>
<dbReference type="GO" id="GO:0046872">
    <property type="term" value="F:metal ion binding"/>
    <property type="evidence" value="ECO:0007669"/>
    <property type="project" value="UniProtKB-KW"/>
</dbReference>
<dbReference type="Gene3D" id="3.30.60.20">
    <property type="match status" value="1"/>
</dbReference>
<dbReference type="GO" id="GO:0005525">
    <property type="term" value="F:GTP binding"/>
    <property type="evidence" value="ECO:0007669"/>
    <property type="project" value="InterPro"/>
</dbReference>
<dbReference type="GO" id="GO:0032040">
    <property type="term" value="C:small-subunit processome"/>
    <property type="evidence" value="ECO:0007669"/>
    <property type="project" value="UniProtKB-ARBA"/>
</dbReference>
<evidence type="ECO:0000256" key="1">
    <source>
        <dbReference type="ARBA" id="ARBA00004604"/>
    </source>
</evidence>
<evidence type="ECO:0000256" key="14">
    <source>
        <dbReference type="ARBA" id="ARBA00046634"/>
    </source>
</evidence>
<feature type="region of interest" description="Disordered" evidence="16">
    <location>
        <begin position="546"/>
        <end position="581"/>
    </location>
</feature>
<dbReference type="InterPro" id="IPR029071">
    <property type="entry name" value="Ubiquitin-like_domsf"/>
</dbReference>
<dbReference type="InterPro" id="IPR040385">
    <property type="entry name" value="RABL6"/>
</dbReference>
<evidence type="ECO:0000256" key="5">
    <source>
        <dbReference type="ARBA" id="ARBA00022527"/>
    </source>
</evidence>
<evidence type="ECO:0000256" key="12">
    <source>
        <dbReference type="ARBA" id="ARBA00022840"/>
    </source>
</evidence>
<evidence type="ECO:0000256" key="13">
    <source>
        <dbReference type="ARBA" id="ARBA00045281"/>
    </source>
</evidence>
<evidence type="ECO:0000256" key="8">
    <source>
        <dbReference type="ARBA" id="ARBA00022723"/>
    </source>
</evidence>
<keyword evidence="7" id="KW-0808">Transferase</keyword>
<dbReference type="Gene3D" id="3.10.20.90">
    <property type="entry name" value="Phosphatidylinositol 3-kinase Catalytic Subunit, Chain A, domain 1"/>
    <property type="match status" value="1"/>
</dbReference>
<dbReference type="SMART" id="SM00109">
    <property type="entry name" value="C1"/>
    <property type="match status" value="1"/>
</dbReference>
<dbReference type="Pfam" id="PF00071">
    <property type="entry name" value="Ras"/>
    <property type="match status" value="1"/>
</dbReference>
<dbReference type="CDD" id="cd20870">
    <property type="entry name" value="C1_A_C-Raf"/>
    <property type="match status" value="1"/>
</dbReference>
<evidence type="ECO:0000259" key="19">
    <source>
        <dbReference type="PROSITE" id="PS50833"/>
    </source>
</evidence>
<dbReference type="STRING" id="52904.ENSSMAP00000020540"/>
<feature type="region of interest" description="Disordered" evidence="16">
    <location>
        <begin position="277"/>
        <end position="515"/>
    </location>
</feature>
<dbReference type="PANTHER" id="PTHR14932:SF1">
    <property type="entry name" value="RAB-LIKE PROTEIN 6"/>
    <property type="match status" value="1"/>
</dbReference>
<dbReference type="SMART" id="SM00220">
    <property type="entry name" value="S_TKc"/>
    <property type="match status" value="1"/>
</dbReference>
<dbReference type="GO" id="GO:0005524">
    <property type="term" value="F:ATP binding"/>
    <property type="evidence" value="ECO:0007669"/>
    <property type="project" value="UniProtKB-UniRule"/>
</dbReference>
<evidence type="ECO:0000256" key="15">
    <source>
        <dbReference type="PROSITE-ProRule" id="PRU10141"/>
    </source>
</evidence>
<dbReference type="PROSITE" id="PS50898">
    <property type="entry name" value="RBD"/>
    <property type="match status" value="1"/>
</dbReference>
<dbReference type="FunFam" id="1.10.510.10:FF:000036">
    <property type="entry name" value="RAF proto-oncogene serine/threonine-protein kinase"/>
    <property type="match status" value="1"/>
</dbReference>
<keyword evidence="11" id="KW-0862">Zinc</keyword>
<feature type="region of interest" description="Disordered" evidence="16">
    <location>
        <begin position="1141"/>
        <end position="1187"/>
    </location>
</feature>
<comment type="similarity">
    <text evidence="2">Belongs to the protein kinase superfamily. TKL Ser/Thr protein kinase family. ROCO subfamily.</text>
</comment>
<evidence type="ECO:0000256" key="11">
    <source>
        <dbReference type="ARBA" id="ARBA00022833"/>
    </source>
</evidence>
<dbReference type="GO" id="GO:0005829">
    <property type="term" value="C:cytosol"/>
    <property type="evidence" value="ECO:0007669"/>
    <property type="project" value="TreeGrafter"/>
</dbReference>
<dbReference type="GO" id="GO:0004674">
    <property type="term" value="F:protein serine/threonine kinase activity"/>
    <property type="evidence" value="ECO:0007669"/>
    <property type="project" value="UniProtKB-KW"/>
</dbReference>
<dbReference type="InterPro" id="IPR001245">
    <property type="entry name" value="Ser-Thr/Tyr_kinase_cat_dom"/>
</dbReference>
<dbReference type="Pfam" id="PF02196">
    <property type="entry name" value="RBD"/>
    <property type="match status" value="1"/>
</dbReference>
<accession>A0A2U9BS68</accession>